<keyword evidence="2" id="KW-1133">Transmembrane helix</keyword>
<sequence length="98" mass="10976">MTRVIVEYIVIGLFVAVLGLAGYSVYLNQRLDHAQAQQQAATSLAKGYKVYAKAHEKVAKNKEKVNAEVREALQDHADWANEPVPTELADKLRDRDPK</sequence>
<keyword evidence="1" id="KW-0175">Coiled coil</keyword>
<name>A0A868C0L6_9CAUD</name>
<protein>
    <submittedName>
        <fullName evidence="3">I-spanin</fullName>
    </submittedName>
</protein>
<organism evidence="3 4">
    <name type="scientific">Xanthomonas phage Xaa_vB_phi31</name>
    <dbReference type="NCBI Taxonomy" id="2776752"/>
    <lineage>
        <taxon>Viruses</taxon>
        <taxon>Duplodnaviria</taxon>
        <taxon>Heunggongvirae</taxon>
        <taxon>Uroviricota</taxon>
        <taxon>Caudoviricetes</taxon>
        <taxon>Autographivirales</taxon>
        <taxon>Autonotataviridae</taxon>
        <taxon>Gujervirinae</taxon>
        <taxon>Pazvirus</taxon>
        <taxon>Pazvirus 31</taxon>
    </lineage>
</organism>
<gene>
    <name evidence="3" type="ORF">XaavBphi31_56</name>
</gene>
<dbReference type="EMBL" id="MT951568">
    <property type="protein sequence ID" value="QOI69553.1"/>
    <property type="molecule type" value="Genomic_DNA"/>
</dbReference>
<keyword evidence="4" id="KW-1185">Reference proteome</keyword>
<reference evidence="3" key="1">
    <citation type="submission" date="2020-08" db="EMBL/GenBank/DDBJ databases">
        <authorList>
            <person name="Nguyen N.T.T."/>
            <person name="Holtappels D."/>
            <person name="Doan T.T.K."/>
            <person name="Pham H.K.N."/>
            <person name="Wagemans J."/>
        </authorList>
    </citation>
    <scope>NUCLEOTIDE SEQUENCE</scope>
</reference>
<keyword evidence="2" id="KW-0472">Membrane</keyword>
<evidence type="ECO:0000313" key="3">
    <source>
        <dbReference type="EMBL" id="QOI69553.1"/>
    </source>
</evidence>
<dbReference type="Proteomes" id="UP000671943">
    <property type="component" value="Segment"/>
</dbReference>
<evidence type="ECO:0000256" key="2">
    <source>
        <dbReference type="SAM" id="Phobius"/>
    </source>
</evidence>
<proteinExistence type="predicted"/>
<keyword evidence="2" id="KW-0812">Transmembrane</keyword>
<feature type="coiled-coil region" evidence="1">
    <location>
        <begin position="55"/>
        <end position="82"/>
    </location>
</feature>
<feature type="transmembrane region" description="Helical" evidence="2">
    <location>
        <begin position="6"/>
        <end position="27"/>
    </location>
</feature>
<evidence type="ECO:0000313" key="4">
    <source>
        <dbReference type="Proteomes" id="UP000671943"/>
    </source>
</evidence>
<evidence type="ECO:0000256" key="1">
    <source>
        <dbReference type="SAM" id="Coils"/>
    </source>
</evidence>
<accession>A0A868C0L6</accession>